<evidence type="ECO:0000313" key="2">
    <source>
        <dbReference type="EMBL" id="MDP9962132.1"/>
    </source>
</evidence>
<name>A0ABT9SRQ1_9FLAO</name>
<gene>
    <name evidence="2" type="ORF">J2T04_004060</name>
</gene>
<keyword evidence="1" id="KW-1133">Transmembrane helix</keyword>
<accession>A0ABT9SRQ1</accession>
<dbReference type="EMBL" id="JAUSRL010000010">
    <property type="protein sequence ID" value="MDP9962132.1"/>
    <property type="molecule type" value="Genomic_DNA"/>
</dbReference>
<dbReference type="Proteomes" id="UP001235513">
    <property type="component" value="Unassembled WGS sequence"/>
</dbReference>
<comment type="caution">
    <text evidence="2">The sequence shown here is derived from an EMBL/GenBank/DDBJ whole genome shotgun (WGS) entry which is preliminary data.</text>
</comment>
<evidence type="ECO:0000313" key="3">
    <source>
        <dbReference type="Proteomes" id="UP001235513"/>
    </source>
</evidence>
<keyword evidence="1" id="KW-0812">Transmembrane</keyword>
<evidence type="ECO:0000256" key="1">
    <source>
        <dbReference type="SAM" id="Phobius"/>
    </source>
</evidence>
<sequence>MSRILIIQRKNKILGTVEKVDYLLFPLELVYFQNICTFVLVINSWKVFNFYLPLMVN</sequence>
<protein>
    <recommendedName>
        <fullName evidence="4">PRC-barrel domain-containing protein</fullName>
    </recommendedName>
</protein>
<keyword evidence="1" id="KW-0472">Membrane</keyword>
<feature type="transmembrane region" description="Helical" evidence="1">
    <location>
        <begin position="20"/>
        <end position="45"/>
    </location>
</feature>
<organism evidence="2 3">
    <name type="scientific">Chryseobacterium lathyri</name>
    <dbReference type="NCBI Taxonomy" id="395933"/>
    <lineage>
        <taxon>Bacteria</taxon>
        <taxon>Pseudomonadati</taxon>
        <taxon>Bacteroidota</taxon>
        <taxon>Flavobacteriia</taxon>
        <taxon>Flavobacteriales</taxon>
        <taxon>Weeksellaceae</taxon>
        <taxon>Chryseobacterium group</taxon>
        <taxon>Chryseobacterium</taxon>
    </lineage>
</organism>
<proteinExistence type="predicted"/>
<keyword evidence="3" id="KW-1185">Reference proteome</keyword>
<reference evidence="2 3" key="1">
    <citation type="submission" date="2023-07" db="EMBL/GenBank/DDBJ databases">
        <title>Sorghum-associated microbial communities from plants grown in Nebraska, USA.</title>
        <authorList>
            <person name="Schachtman D."/>
        </authorList>
    </citation>
    <scope>NUCLEOTIDE SEQUENCE [LARGE SCALE GENOMIC DNA]</scope>
    <source>
        <strain evidence="2 3">CC351</strain>
    </source>
</reference>
<evidence type="ECO:0008006" key="4">
    <source>
        <dbReference type="Google" id="ProtNLM"/>
    </source>
</evidence>